<feature type="domain" description="ABC transmembrane type-1" evidence="11">
    <location>
        <begin position="13"/>
        <end position="201"/>
    </location>
</feature>
<evidence type="ECO:0000256" key="7">
    <source>
        <dbReference type="ARBA" id="ARBA00022970"/>
    </source>
</evidence>
<evidence type="ECO:0000256" key="6">
    <source>
        <dbReference type="ARBA" id="ARBA00022692"/>
    </source>
</evidence>
<dbReference type="GO" id="GO:0043190">
    <property type="term" value="C:ATP-binding cassette (ABC) transporter complex"/>
    <property type="evidence" value="ECO:0007669"/>
    <property type="project" value="InterPro"/>
</dbReference>
<sequence>MTITSLLTLLQGAGSTLMLAMLALIVGIPLGLLLALARWRRIPILDRLVTGYVSLMRPTPVVTLCLLVFFLLPAIGFELPPLAAAILTLSLNTTAFTCEVWRGALVTISREQLEAADAYGFSRVTGFTRIVMPQLWRASVGPLVNEITLLLKITPAVSVIGIVDITRAASRIGAQTYDPLPPFLTATLLYAVIIALLVQFQRVVERRLEQRYGYART</sequence>
<comment type="subcellular location">
    <subcellularLocation>
        <location evidence="1">Cell inner membrane</location>
        <topology evidence="1">Multi-pass membrane protein</topology>
    </subcellularLocation>
    <subcellularLocation>
        <location evidence="10">Cell membrane</location>
        <topology evidence="10">Multi-pass membrane protein</topology>
    </subcellularLocation>
</comment>
<dbReference type="NCBIfam" id="TIGR01726">
    <property type="entry name" value="HEQRo_perm_3TM"/>
    <property type="match status" value="1"/>
</dbReference>
<keyword evidence="6 10" id="KW-0812">Transmembrane</keyword>
<evidence type="ECO:0000256" key="1">
    <source>
        <dbReference type="ARBA" id="ARBA00004429"/>
    </source>
</evidence>
<evidence type="ECO:0000256" key="8">
    <source>
        <dbReference type="ARBA" id="ARBA00022989"/>
    </source>
</evidence>
<dbReference type="PANTHER" id="PTHR30614">
    <property type="entry name" value="MEMBRANE COMPONENT OF AMINO ACID ABC TRANSPORTER"/>
    <property type="match status" value="1"/>
</dbReference>
<evidence type="ECO:0000256" key="5">
    <source>
        <dbReference type="ARBA" id="ARBA00022519"/>
    </source>
</evidence>
<dbReference type="CDD" id="cd06261">
    <property type="entry name" value="TM_PBP2"/>
    <property type="match status" value="1"/>
</dbReference>
<proteinExistence type="inferred from homology"/>
<evidence type="ECO:0000313" key="12">
    <source>
        <dbReference type="EMBL" id="RWT16103.1"/>
    </source>
</evidence>
<dbReference type="EMBL" id="QKOX01000042">
    <property type="protein sequence ID" value="RWT16103.1"/>
    <property type="molecule type" value="Genomic_DNA"/>
</dbReference>
<accession>A0A443VF88</accession>
<feature type="transmembrane region" description="Helical" evidence="10">
    <location>
        <begin position="180"/>
        <end position="198"/>
    </location>
</feature>
<dbReference type="Proteomes" id="UP000288843">
    <property type="component" value="Unassembled WGS sequence"/>
</dbReference>
<dbReference type="InterPro" id="IPR000515">
    <property type="entry name" value="MetI-like"/>
</dbReference>
<dbReference type="GO" id="GO:0022857">
    <property type="term" value="F:transmembrane transporter activity"/>
    <property type="evidence" value="ECO:0007669"/>
    <property type="project" value="InterPro"/>
</dbReference>
<evidence type="ECO:0000256" key="10">
    <source>
        <dbReference type="RuleBase" id="RU363032"/>
    </source>
</evidence>
<evidence type="ECO:0000259" key="11">
    <source>
        <dbReference type="PROSITE" id="PS50928"/>
    </source>
</evidence>
<dbReference type="AlphaFoldDB" id="A0A443VF88"/>
<protein>
    <submittedName>
        <fullName evidence="12">Amino acid ABC transporter permease</fullName>
    </submittedName>
</protein>
<evidence type="ECO:0000256" key="9">
    <source>
        <dbReference type="ARBA" id="ARBA00023136"/>
    </source>
</evidence>
<dbReference type="PANTHER" id="PTHR30614:SF0">
    <property type="entry name" value="L-CYSTINE TRANSPORT SYSTEM PERMEASE PROTEIN TCYL"/>
    <property type="match status" value="1"/>
</dbReference>
<reference evidence="12 13" key="1">
    <citation type="submission" date="2018-06" db="EMBL/GenBank/DDBJ databases">
        <title>Carbapenemase-producing Enterobacteriaceae present in wastewater treatment plant effluent and nearby surface waters in the US.</title>
        <authorList>
            <person name="Mathys D.A."/>
            <person name="Mollenkopf D.F."/>
            <person name="Feicht S.M."/>
            <person name="Adams R.J."/>
            <person name="Albers A.L."/>
            <person name="Stuever D.M."/>
            <person name="Daniels J.B."/>
            <person name="Wittum T.E."/>
        </authorList>
    </citation>
    <scope>NUCLEOTIDE SEQUENCE [LARGE SCALE GENOMIC DNA]</scope>
    <source>
        <strain evidence="12 13">GEO_47_Down_B</strain>
    </source>
</reference>
<dbReference type="Pfam" id="PF00528">
    <property type="entry name" value="BPD_transp_1"/>
    <property type="match status" value="1"/>
</dbReference>
<evidence type="ECO:0000256" key="3">
    <source>
        <dbReference type="ARBA" id="ARBA00022448"/>
    </source>
</evidence>
<keyword evidence="5" id="KW-0997">Cell inner membrane</keyword>
<organism evidence="12 13">
    <name type="scientific">Raoultella planticola</name>
    <name type="common">Klebsiella planticola</name>
    <dbReference type="NCBI Taxonomy" id="575"/>
    <lineage>
        <taxon>Bacteria</taxon>
        <taxon>Pseudomonadati</taxon>
        <taxon>Pseudomonadota</taxon>
        <taxon>Gammaproteobacteria</taxon>
        <taxon>Enterobacterales</taxon>
        <taxon>Enterobacteriaceae</taxon>
        <taxon>Klebsiella/Raoultella group</taxon>
        <taxon>Raoultella</taxon>
    </lineage>
</organism>
<feature type="transmembrane region" description="Helical" evidence="10">
    <location>
        <begin position="16"/>
        <end position="37"/>
    </location>
</feature>
<gene>
    <name evidence="12" type="ORF">DN603_26845</name>
</gene>
<comment type="caution">
    <text evidence="12">The sequence shown here is derived from an EMBL/GenBank/DDBJ whole genome shotgun (WGS) entry which is preliminary data.</text>
</comment>
<feature type="transmembrane region" description="Helical" evidence="10">
    <location>
        <begin position="58"/>
        <end position="77"/>
    </location>
</feature>
<keyword evidence="7" id="KW-0029">Amino-acid transport</keyword>
<keyword evidence="8 10" id="KW-1133">Transmembrane helix</keyword>
<dbReference type="PROSITE" id="PS50928">
    <property type="entry name" value="ABC_TM1"/>
    <property type="match status" value="1"/>
</dbReference>
<dbReference type="InterPro" id="IPR035906">
    <property type="entry name" value="MetI-like_sf"/>
</dbReference>
<comment type="similarity">
    <text evidence="2">Belongs to the binding-protein-dependent transport system permease family. HisMQ subfamily.</text>
</comment>
<name>A0A443VF88_RAOPL</name>
<keyword evidence="9 10" id="KW-0472">Membrane</keyword>
<dbReference type="InterPro" id="IPR043429">
    <property type="entry name" value="ArtM/GltK/GlnP/TcyL/YhdX-like"/>
</dbReference>
<evidence type="ECO:0000256" key="2">
    <source>
        <dbReference type="ARBA" id="ARBA00010072"/>
    </source>
</evidence>
<evidence type="ECO:0000313" key="13">
    <source>
        <dbReference type="Proteomes" id="UP000288843"/>
    </source>
</evidence>
<keyword evidence="4" id="KW-1003">Cell membrane</keyword>
<dbReference type="GO" id="GO:0006865">
    <property type="term" value="P:amino acid transport"/>
    <property type="evidence" value="ECO:0007669"/>
    <property type="project" value="UniProtKB-KW"/>
</dbReference>
<dbReference type="RefSeq" id="WP_128320250.1">
    <property type="nucleotide sequence ID" value="NZ_QKOX01000042.1"/>
</dbReference>
<dbReference type="Gene3D" id="1.10.3720.10">
    <property type="entry name" value="MetI-like"/>
    <property type="match status" value="1"/>
</dbReference>
<dbReference type="SUPFAM" id="SSF161098">
    <property type="entry name" value="MetI-like"/>
    <property type="match status" value="1"/>
</dbReference>
<evidence type="ECO:0000256" key="4">
    <source>
        <dbReference type="ARBA" id="ARBA00022475"/>
    </source>
</evidence>
<dbReference type="InterPro" id="IPR010065">
    <property type="entry name" value="AA_ABC_transptr_permease_3TM"/>
</dbReference>
<keyword evidence="3 10" id="KW-0813">Transport</keyword>